<dbReference type="Ensembl" id="ENSEAST00005027421.1">
    <property type="protein sequence ID" value="ENSEASP00005025258.1"/>
    <property type="gene ID" value="ENSEASG00005017197.1"/>
</dbReference>
<accession>A0A8C4MDG4</accession>
<evidence type="ECO:0000256" key="14">
    <source>
        <dbReference type="ARBA" id="ARBA00056988"/>
    </source>
</evidence>
<evidence type="ECO:0000256" key="1">
    <source>
        <dbReference type="ARBA" id="ARBA00004651"/>
    </source>
</evidence>
<evidence type="ECO:0000256" key="9">
    <source>
        <dbReference type="ARBA" id="ARBA00023170"/>
    </source>
</evidence>
<dbReference type="PRINTS" id="PR00237">
    <property type="entry name" value="GPCRRHODOPSN"/>
</dbReference>
<dbReference type="PROSITE" id="PS00237">
    <property type="entry name" value="G_PROTEIN_RECEP_F1_1"/>
    <property type="match status" value="1"/>
</dbReference>
<evidence type="ECO:0000256" key="6">
    <source>
        <dbReference type="ARBA" id="ARBA00023040"/>
    </source>
</evidence>
<evidence type="ECO:0000256" key="16">
    <source>
        <dbReference type="SAM" id="Phobius"/>
    </source>
</evidence>
<dbReference type="GO" id="GO:0005886">
    <property type="term" value="C:plasma membrane"/>
    <property type="evidence" value="ECO:0007669"/>
    <property type="project" value="UniProtKB-SubCell"/>
</dbReference>
<evidence type="ECO:0000313" key="18">
    <source>
        <dbReference type="Ensembl" id="ENSEASP00005025258.1"/>
    </source>
</evidence>
<dbReference type="InterPro" id="IPR000276">
    <property type="entry name" value="GPCR_Rhodpsn"/>
</dbReference>
<keyword evidence="9 15" id="KW-0675">Receptor</keyword>
<feature type="transmembrane region" description="Helical" evidence="16">
    <location>
        <begin position="289"/>
        <end position="312"/>
    </location>
</feature>
<feature type="transmembrane region" description="Helical" evidence="16">
    <location>
        <begin position="80"/>
        <end position="98"/>
    </location>
</feature>
<feature type="transmembrane region" description="Helical" evidence="16">
    <location>
        <begin position="42"/>
        <end position="68"/>
    </location>
</feature>
<evidence type="ECO:0000256" key="4">
    <source>
        <dbReference type="ARBA" id="ARBA00022692"/>
    </source>
</evidence>
<evidence type="ECO:0000256" key="3">
    <source>
        <dbReference type="ARBA" id="ARBA00022475"/>
    </source>
</evidence>
<evidence type="ECO:0000256" key="11">
    <source>
        <dbReference type="ARBA" id="ARBA00023224"/>
    </source>
</evidence>
<dbReference type="SUPFAM" id="SSF81321">
    <property type="entry name" value="Family A G protein-coupled receptor-like"/>
    <property type="match status" value="1"/>
</dbReference>
<keyword evidence="3" id="KW-1003">Cell membrane</keyword>
<dbReference type="PRINTS" id="PR01417">
    <property type="entry name" value="GHSRECEPTOR"/>
</dbReference>
<keyword evidence="10" id="KW-0325">Glycoprotein</keyword>
<dbReference type="PROSITE" id="PS50262">
    <property type="entry name" value="G_PROTEIN_RECEP_F1_2"/>
    <property type="match status" value="1"/>
</dbReference>
<gene>
    <name evidence="18" type="primary">GHSR</name>
</gene>
<keyword evidence="8" id="KW-1015">Disulfide bond</keyword>
<keyword evidence="4 15" id="KW-0812">Transmembrane</keyword>
<evidence type="ECO:0000256" key="2">
    <source>
        <dbReference type="ARBA" id="ARBA00018726"/>
    </source>
</evidence>
<feature type="transmembrane region" description="Helical" evidence="16">
    <location>
        <begin position="411"/>
        <end position="431"/>
    </location>
</feature>
<feature type="transmembrane region" description="Helical" evidence="16">
    <location>
        <begin position="212"/>
        <end position="235"/>
    </location>
</feature>
<dbReference type="PANTHER" id="PTHR24243:SF7">
    <property type="entry name" value="GROWTH HORMONE SECRETAGOGUE RECEPTOR TYPE 1"/>
    <property type="match status" value="1"/>
</dbReference>
<dbReference type="Pfam" id="PF00001">
    <property type="entry name" value="7tm_1"/>
    <property type="match status" value="1"/>
</dbReference>
<evidence type="ECO:0000259" key="17">
    <source>
        <dbReference type="PROSITE" id="PS50262"/>
    </source>
</evidence>
<comment type="subcellular location">
    <subcellularLocation>
        <location evidence="1">Cell membrane</location>
        <topology evidence="1">Multi-pass membrane protein</topology>
    </subcellularLocation>
</comment>
<feature type="transmembrane region" description="Helical" evidence="16">
    <location>
        <begin position="348"/>
        <end position="365"/>
    </location>
</feature>
<evidence type="ECO:0000256" key="10">
    <source>
        <dbReference type="ARBA" id="ARBA00023180"/>
    </source>
</evidence>
<protein>
    <recommendedName>
        <fullName evidence="2">Growth hormone secretagogue receptor type 1</fullName>
    </recommendedName>
    <alternativeName>
        <fullName evidence="13">GH-releasing peptide receptor</fullName>
    </alternativeName>
    <alternativeName>
        <fullName evidence="12">Ghrelin receptor</fullName>
    </alternativeName>
</protein>
<comment type="function">
    <text evidence="14">Receptor for ghrelin, coupled to G-alpha-11 proteins. Stimulates growth hormone secretion. Also binds other growth hormone releasing peptides (GHRP) (e.g. Met-enkephalin and GHRP-6) as well as non-peptide, low molecular weight secretagogues (e.g. L-692,429, MK-0677, adenosine).</text>
</comment>
<organism evidence="18">
    <name type="scientific">Equus asinus asinus</name>
    <dbReference type="NCBI Taxonomy" id="83772"/>
    <lineage>
        <taxon>Eukaryota</taxon>
        <taxon>Metazoa</taxon>
        <taxon>Chordata</taxon>
        <taxon>Craniata</taxon>
        <taxon>Vertebrata</taxon>
        <taxon>Euteleostomi</taxon>
        <taxon>Mammalia</taxon>
        <taxon>Eutheria</taxon>
        <taxon>Laurasiatheria</taxon>
        <taxon>Perissodactyla</taxon>
        <taxon>Equidae</taxon>
        <taxon>Equus</taxon>
    </lineage>
</organism>
<feature type="transmembrane region" description="Helical" evidence="16">
    <location>
        <begin position="318"/>
        <end position="341"/>
    </location>
</feature>
<feature type="domain" description="G-protein coupled receptors family 1 profile" evidence="17">
    <location>
        <begin position="60"/>
        <end position="265"/>
    </location>
</feature>
<evidence type="ECO:0000256" key="15">
    <source>
        <dbReference type="RuleBase" id="RU000688"/>
    </source>
</evidence>
<dbReference type="AlphaFoldDB" id="A0A8C4MDG4"/>
<evidence type="ECO:0000256" key="5">
    <source>
        <dbReference type="ARBA" id="ARBA00022989"/>
    </source>
</evidence>
<dbReference type="InterPro" id="IPR003905">
    <property type="entry name" value="GHS-R/MTLR"/>
</dbReference>
<sequence>MWNATPSEEPGPNLTLPDLGWDASPDNDSLAEELLPLFPAPLLAGVTATCVALFVVGVAGNLLTMLVVSRFREMRTTTNLYLSSMAFSDLLIFLCMPLDLVRLWQYRPWNFGDLLCKLFQFVSESCTYATVLTITALSVERYFAICFPLRAKVVVTKGRVKLVILVIWAVAFCSAGPIFVLVGVEHENGTDPQDTNECRATEFAVRSGLLTVMVWVSSVFFFLPVFCLTVLYSLISRKLWRRRRGEAAVGASLRDQNHKQTVKMLGGSQRARALSSGFSPLPVPVSFSLSLYLSPVSLGLCLPVCLSIILSLPPVSVLSALFGLNFSVVCASLSISFLSFFLSFFKHFCSVFISICFSLSPSLGLSFSHSLSSVSLSLFPPSSSFSSSSVLLPSPHSVTVLTLFRSVSISLCLFLLVSFFSFLECCPAFAFP</sequence>
<feature type="transmembrane region" description="Helical" evidence="16">
    <location>
        <begin position="160"/>
        <end position="184"/>
    </location>
</feature>
<dbReference type="FunFam" id="1.20.1070.10:FF:000125">
    <property type="entry name" value="growth hormone secretagogue receptor type 1"/>
    <property type="match status" value="1"/>
</dbReference>
<keyword evidence="5 16" id="KW-1133">Transmembrane helix</keyword>
<keyword evidence="7 16" id="KW-0472">Membrane</keyword>
<dbReference type="GO" id="GO:0009755">
    <property type="term" value="P:hormone-mediated signaling pathway"/>
    <property type="evidence" value="ECO:0007669"/>
    <property type="project" value="TreeGrafter"/>
</dbReference>
<keyword evidence="11 15" id="KW-0807">Transducer</keyword>
<reference evidence="18" key="1">
    <citation type="submission" date="2023-03" db="UniProtKB">
        <authorList>
            <consortium name="Ensembl"/>
        </authorList>
    </citation>
    <scope>IDENTIFICATION</scope>
</reference>
<dbReference type="GO" id="GO:0001616">
    <property type="term" value="F:growth hormone secretagogue receptor activity"/>
    <property type="evidence" value="ECO:0007669"/>
    <property type="project" value="TreeGrafter"/>
</dbReference>
<dbReference type="Gene3D" id="1.20.1070.10">
    <property type="entry name" value="Rhodopsin 7-helix transmembrane proteins"/>
    <property type="match status" value="1"/>
</dbReference>
<dbReference type="PANTHER" id="PTHR24243">
    <property type="entry name" value="G-PROTEIN COUPLED RECEPTOR"/>
    <property type="match status" value="1"/>
</dbReference>
<keyword evidence="6 15" id="KW-0297">G-protein coupled receptor</keyword>
<feature type="transmembrane region" description="Helical" evidence="16">
    <location>
        <begin position="118"/>
        <end position="139"/>
    </location>
</feature>
<proteinExistence type="inferred from homology"/>
<evidence type="ECO:0000256" key="13">
    <source>
        <dbReference type="ARBA" id="ARBA00033151"/>
    </source>
</evidence>
<name>A0A8C4MDG4_EQUAS</name>
<comment type="similarity">
    <text evidence="15">Belongs to the G-protein coupled receptor 1 family.</text>
</comment>
<evidence type="ECO:0000256" key="8">
    <source>
        <dbReference type="ARBA" id="ARBA00023157"/>
    </source>
</evidence>
<evidence type="ECO:0000256" key="12">
    <source>
        <dbReference type="ARBA" id="ARBA00032291"/>
    </source>
</evidence>
<evidence type="ECO:0000256" key="7">
    <source>
        <dbReference type="ARBA" id="ARBA00023136"/>
    </source>
</evidence>
<dbReference type="InterPro" id="IPR017452">
    <property type="entry name" value="GPCR_Rhodpsn_7TM"/>
</dbReference>